<dbReference type="STRING" id="410332.SAMN04488550_0354"/>
<dbReference type="Gene3D" id="1.10.357.10">
    <property type="entry name" value="Tetracycline Repressor, domain 2"/>
    <property type="match status" value="1"/>
</dbReference>
<dbReference type="GO" id="GO:0003700">
    <property type="term" value="F:DNA-binding transcription factor activity"/>
    <property type="evidence" value="ECO:0007669"/>
    <property type="project" value="TreeGrafter"/>
</dbReference>
<dbReference type="PRINTS" id="PR00455">
    <property type="entry name" value="HTHTETR"/>
</dbReference>
<keyword evidence="3" id="KW-0804">Transcription</keyword>
<feature type="domain" description="HTH tetR-type" evidence="5">
    <location>
        <begin position="18"/>
        <end position="78"/>
    </location>
</feature>
<dbReference type="PANTHER" id="PTHR30055:SF234">
    <property type="entry name" value="HTH-TYPE TRANSCRIPTIONAL REGULATOR BETI"/>
    <property type="match status" value="1"/>
</dbReference>
<dbReference type="AlphaFoldDB" id="M3UTY1"/>
<dbReference type="eggNOG" id="COG1309">
    <property type="taxonomic scope" value="Bacteria"/>
</dbReference>
<organism evidence="6 7">
    <name type="scientific">Gordonia malaquae NBRC 108250</name>
    <dbReference type="NCBI Taxonomy" id="1223542"/>
    <lineage>
        <taxon>Bacteria</taxon>
        <taxon>Bacillati</taxon>
        <taxon>Actinomycetota</taxon>
        <taxon>Actinomycetes</taxon>
        <taxon>Mycobacteriales</taxon>
        <taxon>Gordoniaceae</taxon>
        <taxon>Gordonia</taxon>
    </lineage>
</organism>
<comment type="caution">
    <text evidence="6">The sequence shown here is derived from an EMBL/GenBank/DDBJ whole genome shotgun (WGS) entry which is preliminary data.</text>
</comment>
<dbReference type="PROSITE" id="PS50977">
    <property type="entry name" value="HTH_TETR_2"/>
    <property type="match status" value="1"/>
</dbReference>
<keyword evidence="1" id="KW-0805">Transcription regulation</keyword>
<evidence type="ECO:0000256" key="3">
    <source>
        <dbReference type="ARBA" id="ARBA00023163"/>
    </source>
</evidence>
<evidence type="ECO:0000313" key="6">
    <source>
        <dbReference type="EMBL" id="GAC78842.1"/>
    </source>
</evidence>
<dbReference type="SUPFAM" id="SSF48498">
    <property type="entry name" value="Tetracyclin repressor-like, C-terminal domain"/>
    <property type="match status" value="1"/>
</dbReference>
<dbReference type="Gene3D" id="1.10.10.60">
    <property type="entry name" value="Homeodomain-like"/>
    <property type="match status" value="1"/>
</dbReference>
<name>M3UTY1_GORML</name>
<accession>M3UTY1</accession>
<dbReference type="InterPro" id="IPR036271">
    <property type="entry name" value="Tet_transcr_reg_TetR-rel_C_sf"/>
</dbReference>
<dbReference type="Pfam" id="PF00440">
    <property type="entry name" value="TetR_N"/>
    <property type="match status" value="1"/>
</dbReference>
<dbReference type="InterPro" id="IPR041490">
    <property type="entry name" value="KstR2_TetR_C"/>
</dbReference>
<keyword evidence="7" id="KW-1185">Reference proteome</keyword>
<dbReference type="InterPro" id="IPR009057">
    <property type="entry name" value="Homeodomain-like_sf"/>
</dbReference>
<dbReference type="SUPFAM" id="SSF46689">
    <property type="entry name" value="Homeodomain-like"/>
    <property type="match status" value="1"/>
</dbReference>
<proteinExistence type="predicted"/>
<dbReference type="Pfam" id="PF17932">
    <property type="entry name" value="TetR_C_24"/>
    <property type="match status" value="1"/>
</dbReference>
<dbReference type="InterPro" id="IPR001647">
    <property type="entry name" value="HTH_TetR"/>
</dbReference>
<protein>
    <submittedName>
        <fullName evidence="6">Putative TetR family transcriptional regulator</fullName>
    </submittedName>
</protein>
<sequence length="216" mass="23704">MPTTDPVGTAGRRQSKSEATRARIITAAAKVLAETGFGHTRLSAIADEAGMQIGSLYYYFGSKDELVEAALGEAGALIHRAVYSAVDDLPETATPGERLSTAVRSFIRARIEVGNLSAAHIRNYRDVPKEMRDRLRPSLERFSEFWAALVHDAVESGEIRSDIDPRILHMFVFHTSEQISKWPAALTTSTADTVEVMHRLILAGLHDRDDGGDART</sequence>
<reference evidence="6 7" key="1">
    <citation type="submission" date="2013-02" db="EMBL/GenBank/DDBJ databases">
        <title>Whole genome shotgun sequence of Gordonia malaquae NBRC 108250.</title>
        <authorList>
            <person name="Yoshida I."/>
            <person name="Hosoyama A."/>
            <person name="Tsuchikane K."/>
            <person name="Ando Y."/>
            <person name="Baba S."/>
            <person name="Ohji S."/>
            <person name="Hamada M."/>
            <person name="Tamura T."/>
            <person name="Yamazoe A."/>
            <person name="Yamazaki S."/>
            <person name="Fujita N."/>
        </authorList>
    </citation>
    <scope>NUCLEOTIDE SEQUENCE [LARGE SCALE GENOMIC DNA]</scope>
    <source>
        <strain evidence="6 7">NBRC 108250</strain>
    </source>
</reference>
<evidence type="ECO:0000256" key="1">
    <source>
        <dbReference type="ARBA" id="ARBA00023015"/>
    </source>
</evidence>
<keyword evidence="2 4" id="KW-0238">DNA-binding</keyword>
<evidence type="ECO:0000313" key="7">
    <source>
        <dbReference type="Proteomes" id="UP000035009"/>
    </source>
</evidence>
<feature type="DNA-binding region" description="H-T-H motif" evidence="4">
    <location>
        <begin position="41"/>
        <end position="60"/>
    </location>
</feature>
<dbReference type="OrthoDB" id="4726108at2"/>
<dbReference type="PANTHER" id="PTHR30055">
    <property type="entry name" value="HTH-TYPE TRANSCRIPTIONAL REGULATOR RUTR"/>
    <property type="match status" value="1"/>
</dbReference>
<dbReference type="InterPro" id="IPR050109">
    <property type="entry name" value="HTH-type_TetR-like_transc_reg"/>
</dbReference>
<gene>
    <name evidence="6" type="ORF">GM1_005_00250</name>
</gene>
<evidence type="ECO:0000256" key="4">
    <source>
        <dbReference type="PROSITE-ProRule" id="PRU00335"/>
    </source>
</evidence>
<dbReference type="GO" id="GO:0000976">
    <property type="term" value="F:transcription cis-regulatory region binding"/>
    <property type="evidence" value="ECO:0007669"/>
    <property type="project" value="TreeGrafter"/>
</dbReference>
<dbReference type="EMBL" id="BAOP01000005">
    <property type="protein sequence ID" value="GAC78842.1"/>
    <property type="molecule type" value="Genomic_DNA"/>
</dbReference>
<evidence type="ECO:0000256" key="2">
    <source>
        <dbReference type="ARBA" id="ARBA00023125"/>
    </source>
</evidence>
<evidence type="ECO:0000259" key="5">
    <source>
        <dbReference type="PROSITE" id="PS50977"/>
    </source>
</evidence>
<dbReference type="Proteomes" id="UP000035009">
    <property type="component" value="Unassembled WGS sequence"/>
</dbReference>
<dbReference type="RefSeq" id="WP_008376987.1">
    <property type="nucleotide sequence ID" value="NZ_BAOP01000005.1"/>
</dbReference>